<dbReference type="Gene3D" id="1.25.40.10">
    <property type="entry name" value="Tetratricopeptide repeat domain"/>
    <property type="match status" value="1"/>
</dbReference>
<dbReference type="PANTHER" id="PTHR16263">
    <property type="entry name" value="TETRATRICOPEPTIDE REPEAT PROTEIN 38"/>
    <property type="match status" value="1"/>
</dbReference>
<dbReference type="Proteomes" id="UP000271162">
    <property type="component" value="Unassembled WGS sequence"/>
</dbReference>
<dbReference type="STRING" id="27835.A0A0N4XYJ3"/>
<accession>A0A0N4XYJ3</accession>
<dbReference type="CDD" id="cd05804">
    <property type="entry name" value="StaR_like"/>
    <property type="match status" value="1"/>
</dbReference>
<evidence type="ECO:0000256" key="2">
    <source>
        <dbReference type="ARBA" id="ARBA00019992"/>
    </source>
</evidence>
<evidence type="ECO:0000256" key="4">
    <source>
        <dbReference type="ARBA" id="ARBA00022803"/>
    </source>
</evidence>
<dbReference type="OMA" id="CWATHAK"/>
<proteinExistence type="inferred from homology"/>
<organism evidence="7">
    <name type="scientific">Nippostrongylus brasiliensis</name>
    <name type="common">Rat hookworm</name>
    <dbReference type="NCBI Taxonomy" id="27835"/>
    <lineage>
        <taxon>Eukaryota</taxon>
        <taxon>Metazoa</taxon>
        <taxon>Ecdysozoa</taxon>
        <taxon>Nematoda</taxon>
        <taxon>Chromadorea</taxon>
        <taxon>Rhabditida</taxon>
        <taxon>Rhabditina</taxon>
        <taxon>Rhabditomorpha</taxon>
        <taxon>Strongyloidea</taxon>
        <taxon>Heligmosomidae</taxon>
        <taxon>Nippostrongylus</taxon>
    </lineage>
</organism>
<dbReference type="SUPFAM" id="SSF48452">
    <property type="entry name" value="TPR-like"/>
    <property type="match status" value="1"/>
</dbReference>
<reference evidence="5 6" key="2">
    <citation type="submission" date="2018-11" db="EMBL/GenBank/DDBJ databases">
        <authorList>
            <consortium name="Pathogen Informatics"/>
        </authorList>
    </citation>
    <scope>NUCLEOTIDE SEQUENCE [LARGE SCALE GENOMIC DNA]</scope>
</reference>
<keyword evidence="4" id="KW-0802">TPR repeat</keyword>
<evidence type="ECO:0000256" key="3">
    <source>
        <dbReference type="ARBA" id="ARBA00022737"/>
    </source>
</evidence>
<gene>
    <name evidence="5" type="ORF">NBR_LOCUS8160</name>
</gene>
<dbReference type="InterPro" id="IPR033891">
    <property type="entry name" value="TTC38"/>
</dbReference>
<name>A0A0N4XYJ3_NIPBR</name>
<dbReference type="PANTHER" id="PTHR16263:SF4">
    <property type="entry name" value="TETRATRICOPEPTIDE REPEAT PROTEIN 38"/>
    <property type="match status" value="1"/>
</dbReference>
<keyword evidence="6" id="KW-1185">Reference proteome</keyword>
<evidence type="ECO:0000313" key="6">
    <source>
        <dbReference type="Proteomes" id="UP000271162"/>
    </source>
</evidence>
<evidence type="ECO:0000313" key="7">
    <source>
        <dbReference type="WBParaSite" id="NBR_0000815901-mRNA-1"/>
    </source>
</evidence>
<dbReference type="InterPro" id="IPR011990">
    <property type="entry name" value="TPR-like_helical_dom_sf"/>
</dbReference>
<dbReference type="AlphaFoldDB" id="A0A0N4XYJ3"/>
<comment type="similarity">
    <text evidence="1">Belongs to the TTC38 family.</text>
</comment>
<keyword evidence="3" id="KW-0677">Repeat</keyword>
<evidence type="ECO:0000313" key="5">
    <source>
        <dbReference type="EMBL" id="VDL71749.1"/>
    </source>
</evidence>
<dbReference type="EMBL" id="UYSL01019969">
    <property type="protein sequence ID" value="VDL71749.1"/>
    <property type="molecule type" value="Genomic_DNA"/>
</dbReference>
<evidence type="ECO:0000256" key="1">
    <source>
        <dbReference type="ARBA" id="ARBA00005857"/>
    </source>
</evidence>
<dbReference type="WBParaSite" id="NBR_0000815901-mRNA-1">
    <property type="protein sequence ID" value="NBR_0000815901-mRNA-1"/>
    <property type="gene ID" value="NBR_0000815901"/>
</dbReference>
<protein>
    <recommendedName>
        <fullName evidence="2">Tetratricopeptide repeat protein 38</fullName>
    </recommendedName>
</protein>
<reference evidence="7" key="1">
    <citation type="submission" date="2016-04" db="UniProtKB">
        <authorList>
            <consortium name="WormBaseParasite"/>
        </authorList>
    </citation>
    <scope>IDENTIFICATION</scope>
</reference>
<sequence>MAAWCAENLRDLEGWKACGLELTTPSNECAKLFDGALRQIVSWSDCELLGGFLKTLDDMKAADPKAVLPRAFRLGLEGLGTGTCTRVNEVFKNNLVAVCADAQSYGNPREQKHARAVRLWGEGKKREATNIWEEILLEYPTDLVAIKFAHDAYFFMGDGAGKRDSVAAALELNRFDCWATHARAHVMLMNGRVDEGIRFMESTVDDWRPGWIIATHNYWHNAVFHLEKGNSEAALTIFEDEVCRRANKSGSVLDFADAASMLWRMELDGVDVGKRQCDEDNVKVSKEVGLAVCEGMALYGRGKYEEAAKRLLPVRHEIYRIGGSNAQGWRSSKLPLSTPSNECAKLLDAAVRQFVSWSDCEKLNGLDETLRAMSAADENAVLPRAFALGLEAIGTGVGARTNATFREQLEKLQVDAAKYGNERERKHAKAVQQFAEGKQSAAAHTWEEILKEHPTDLIAIKFAHDTYFYLGDAKMIRDSVQAVLPKHSGSEPCYRYSWAVCLFLALEANRFDCWATHAKAHVLEMQGRFKEGIHFLESTVDDWKLGNHEVPLSIFDREILPRALKSGAMLDIVDTVSMLWRLELEGVNVGDRWRKLPDLRTHVDDHVLFFNDIHMGETFNNSIALQRGHYVDDEQMIHRTLLDFAHSDEYDQARICRDVGITIYKAMSQYSRAEYDDCVKSIYPIRDKIYTIGGSNAQRDLFTQTLIHACIESSQKENFSLAPKLLEERDSRKKNSLINERLAAEFRKRHPI</sequence>